<dbReference type="NCBIfam" id="TIGR00630">
    <property type="entry name" value="uvra"/>
    <property type="match status" value="2"/>
</dbReference>
<evidence type="ECO:0000256" key="8">
    <source>
        <dbReference type="ARBA" id="ARBA00022771"/>
    </source>
</evidence>
<comment type="similarity">
    <text evidence="14">Belongs to the ABC transporter superfamily. UvrA family.</text>
</comment>
<dbReference type="PROSITE" id="PS50893">
    <property type="entry name" value="ABC_TRANSPORTER_2"/>
    <property type="match status" value="3"/>
</dbReference>
<keyword evidence="7" id="KW-0228">DNA excision</keyword>
<dbReference type="GO" id="GO:0008270">
    <property type="term" value="F:zinc ion binding"/>
    <property type="evidence" value="ECO:0007669"/>
    <property type="project" value="UniProtKB-KW"/>
</dbReference>
<evidence type="ECO:0000256" key="7">
    <source>
        <dbReference type="ARBA" id="ARBA00022769"/>
    </source>
</evidence>
<dbReference type="InterPro" id="IPR003593">
    <property type="entry name" value="AAA+_ATPase"/>
</dbReference>
<dbReference type="PROSITE" id="PS00211">
    <property type="entry name" value="ABC_TRANSPORTER_1"/>
    <property type="match status" value="4"/>
</dbReference>
<dbReference type="Gene3D" id="1.10.8.280">
    <property type="entry name" value="ABC transporter ATPase domain-like"/>
    <property type="match status" value="2"/>
</dbReference>
<keyword evidence="11" id="KW-0267">Excision nuclease</keyword>
<feature type="domain" description="ABC transporter" evidence="17">
    <location>
        <begin position="1660"/>
        <end position="1991"/>
    </location>
</feature>
<evidence type="ECO:0000256" key="6">
    <source>
        <dbReference type="ARBA" id="ARBA00022763"/>
    </source>
</evidence>
<dbReference type="GO" id="GO:0005524">
    <property type="term" value="F:ATP binding"/>
    <property type="evidence" value="ECO:0007669"/>
    <property type="project" value="UniProtKB-KW"/>
</dbReference>
<evidence type="ECO:0000256" key="1">
    <source>
        <dbReference type="ARBA" id="ARBA00004496"/>
    </source>
</evidence>
<protein>
    <recommendedName>
        <fullName evidence="15">UvrABC system protein A</fullName>
    </recommendedName>
    <alternativeName>
        <fullName evidence="16">Excinuclease ABC subunit A</fullName>
    </alternativeName>
</protein>
<dbReference type="SMART" id="SM00382">
    <property type="entry name" value="AAA"/>
    <property type="match status" value="2"/>
</dbReference>
<evidence type="ECO:0000256" key="4">
    <source>
        <dbReference type="ARBA" id="ARBA00022737"/>
    </source>
</evidence>
<dbReference type="GO" id="GO:0009380">
    <property type="term" value="C:excinuclease repair complex"/>
    <property type="evidence" value="ECO:0007669"/>
    <property type="project" value="InterPro"/>
</dbReference>
<evidence type="ECO:0000256" key="13">
    <source>
        <dbReference type="ARBA" id="ARBA00023204"/>
    </source>
</evidence>
<evidence type="ECO:0000256" key="9">
    <source>
        <dbReference type="ARBA" id="ARBA00022833"/>
    </source>
</evidence>
<evidence type="ECO:0000256" key="11">
    <source>
        <dbReference type="ARBA" id="ARBA00022881"/>
    </source>
</evidence>
<comment type="subcellular location">
    <subcellularLocation>
        <location evidence="1">Cytoplasm</location>
    </subcellularLocation>
</comment>
<organism evidence="18">
    <name type="scientific">Tuwongella immobilis</name>
    <dbReference type="NCBI Taxonomy" id="692036"/>
    <lineage>
        <taxon>Bacteria</taxon>
        <taxon>Pseudomonadati</taxon>
        <taxon>Planctomycetota</taxon>
        <taxon>Planctomycetia</taxon>
        <taxon>Gemmatales</taxon>
        <taxon>Gemmataceae</taxon>
        <taxon>Tuwongella</taxon>
    </lineage>
</organism>
<keyword evidence="10" id="KW-0067">ATP-binding</keyword>
<dbReference type="PANTHER" id="PTHR43152">
    <property type="entry name" value="UVRABC SYSTEM PROTEIN A"/>
    <property type="match status" value="1"/>
</dbReference>
<proteinExistence type="inferred from homology"/>
<keyword evidence="2" id="KW-0963">Cytoplasm</keyword>
<dbReference type="InterPro" id="IPR003439">
    <property type="entry name" value="ABC_transporter-like_ATP-bd"/>
</dbReference>
<evidence type="ECO:0000256" key="14">
    <source>
        <dbReference type="ARBA" id="ARBA00038000"/>
    </source>
</evidence>
<dbReference type="GO" id="GO:0003677">
    <property type="term" value="F:DNA binding"/>
    <property type="evidence" value="ECO:0007669"/>
    <property type="project" value="UniProtKB-KW"/>
</dbReference>
<evidence type="ECO:0000256" key="15">
    <source>
        <dbReference type="ARBA" id="ARBA00039316"/>
    </source>
</evidence>
<accession>A0A6C2YQ39</accession>
<dbReference type="SUPFAM" id="SSF52540">
    <property type="entry name" value="P-loop containing nucleoside triphosphate hydrolases"/>
    <property type="match status" value="4"/>
</dbReference>
<keyword evidence="12" id="KW-0238">DNA-binding</keyword>
<evidence type="ECO:0000259" key="17">
    <source>
        <dbReference type="PROSITE" id="PS50893"/>
    </source>
</evidence>
<keyword evidence="4" id="KW-0677">Repeat</keyword>
<keyword evidence="8" id="KW-0863">Zinc-finger</keyword>
<dbReference type="EMBL" id="LR586016">
    <property type="protein sequence ID" value="VIP03135.1"/>
    <property type="molecule type" value="Genomic_DNA"/>
</dbReference>
<dbReference type="InterPro" id="IPR013815">
    <property type="entry name" value="ATP_grasp_subdomain_1"/>
</dbReference>
<dbReference type="Pfam" id="PF17760">
    <property type="entry name" value="UvrA_inter"/>
    <property type="match status" value="2"/>
</dbReference>
<sequence length="2353" mass="261586">MSKSRVDDLFTTRTSGYDDHLSLELLRGWSRWFTMDTHSIIVRGAREHNLRNVNLELPRNQLICFTGVSGSGKSSLAFDTLYAEGQRRYVESLSSYARQFLGQLPKPDVDYIGGLSPAISIQQKTASRNPRSTVGTVTEISDFLRVLYARIGKGHCPQCQRPITAQTRDQIIGRILALPPGTAFLILAPMVRGQKGEFRDFFADMLKRGFVRARVDGQIVRLTDDLQLNRRIKHDIDLVIDRLKNDPKNRTRLAEAVEQALGLAEGNLIVSIEADRAKAAEVQAEVGEDDAEVRTSRGPDELLLSAHYACVHCNISYDPPTPQLFSFNSPRGMCLTCDGLGTQFTFDPDLLIPDQNLSIAKGAVPIIGSLTGMGRWRKHIYEGVAKALEIDLKKPWKQLSDREKQLYLYGAGDQKITFEWKQRGGGVWRHAAPWEGVIPQLLASFKKTAAGPRRMQLEKYMRIVRCPSCKGHRLNSQARAVQVGEKTLVELGSMPIGDLAPWLDRLEPSLSRTESVIAGELLKEIRARLGFLLNVGLHYLSLDRSAPTLSGGEAQRIRLAGQIGSGLVGVLYILDEPSIGLHPRDNLRLLRSLEKLRDMGNTVLVVEHDEDTMRAADFLVDFGPGPGVKGGQIVSVGTPYEVVRDPNSLTGAYLSGRKEIAIPTNRRPMTERKLVIEGARHHNLRNLRVEIPLGCFVAVTGVSGSGKSSLVNDILMRGLVKLLRPTGRKAAAEETDDDDDTESAIAEIAGDCDAILGYEQIDKVIDIDQKPIGRTPRSNPSTYIKVWDEIRILFAEMNEAKVRGYQPGRFSFNRPGGRCESCEGNGSNKLEMDFLADVWVQCPVCEGKRFNRETLQVRYRGKNIHDVLEMDVQEALELFENHPKIRNMLQTLHDVGLDYLKLGQPSPTLSGGEAQRIKLAKELCRRSSGKTLYVLDEPTTGLHFEDIRKLLEVLHGFVNAGNSVIVIEHNLDVIKTADWLIDMGPDGGSGGGQVVVAGTPETVAECTQSFTGEALRPILQRIIPEIPKKPKSKRGKAAIPNERITHLRVDGASQHNLKHISVAIPREEMTVCSGPSGSGKSTLALDTIYAEGQRRYVESLSSYARQFLGQVQKPKVESITGLSPAISIEQKTTSKSPRSTVGTITEIYDYLRVLYARLGQLYCPACAIPVGTQTADEIIEQILGLPEGTKLYIMAPLERKGQEKYESLFDEARRSGFLRIRVDGKSFSLDEPPTIDHRRQHRVEIIVDRNVVREGTRTRIADSVETALSVGRGVMHLAYVEADRDEATWKVDVFSQHLACHSCGRSFEQLNPHHFSFNSPLGWCPTCEGLGVQRGANSALLMRDSQQSLRDGAIAAWPPLTPENPFLAYAEAIAKHLGINLDTPFDKLDATVQRALLYGTGETELTLHPAKPSSKKFQYKGVFPALDEAARVSYVYRSRLDHLMDEVPCSACHGSRLRDDASSVQFDRVTLRELCELPIGEVLARVKRLELPPTDRQVAEELLREITNRLQFLIDVGLDYLSLGRPGPTLSGGEAQRIRLASQIGSGLTGVLYVLDEPTIGLHPRDNTRLLKALQKLRDLGNTLLLVEHDREVIQSADYLLDFGPGAGDRGGEITAAGTPSQIQKVKQSLTGQYLSGKMAIAVPTNRRVPTLQPKETPEQRMANLRTLRVVGARHHNLKNVTVDFPLGCLISVTGVSGSGKSSLINEVLYNTLARKLHRARTSGAAHDEIVGLDQIDKIINVDQDPIGNSPSSNPATYTGVFELIRQLYSQMPESKVRGYQPRRFSFNHPGGRCEACEGNGQKKIEMHFLPDVWVECDVCHGKRYNPETLAVQYKGKSISDVLTMRVSEALELFRNIPKIRHILQTLVDVGLDYLSLGQSAPTMSGGEAQRVKLAAELSRPSTGRTLYLLDEPTTGLHFDDVRKLLEVLHRLVDLGNTVIVVEHNLDVMKSSDWIIDIGPEAGLNGGQVVACGTPEEVVAQAKRAKPVSHTGKVLAEVLAAGPFAERTRFDPLQMLQAQEGDVSLESVGADAKLPWEADGVRWHTQDRITTTGKRCLWDGSILTWLTDKIAKTGNFSEPNWNSRTIVEVAAKKKSLGWFLHAMTGMESYLRLVFHVHKQQFKSEKLARDLALPEFASIPELATLNREDRVSVKKRNGIWHEVVILAYRREELDTPAFEQFLTDAMRAFQVQLTEAQTNVENVMPWKLNGEKWHLGEKGFPPGKGAKWDRAALPRLIELIRKIEPTIEIRWDTRDAIAFYLPGFSRFWGRFKTKESDCLECRFNGKPGAFNLTHLEAAGMDGEFLQDRKDGVDVMLLRFTNANPMVGNKLRDLLQRHLQGFRERFAGDSDAEAD</sequence>
<evidence type="ECO:0000256" key="2">
    <source>
        <dbReference type="ARBA" id="ARBA00022490"/>
    </source>
</evidence>
<dbReference type="InterPro" id="IPR027417">
    <property type="entry name" value="P-loop_NTPase"/>
</dbReference>
<dbReference type="PANTHER" id="PTHR43152:SF3">
    <property type="entry name" value="UVRABC SYSTEM PROTEIN A"/>
    <property type="match status" value="1"/>
</dbReference>
<keyword evidence="3" id="KW-0479">Metal-binding</keyword>
<keyword evidence="6" id="KW-0227">DNA damage</keyword>
<dbReference type="InterPro" id="IPR041552">
    <property type="entry name" value="UvrA_DNA-bd"/>
</dbReference>
<dbReference type="GO" id="GO:0005737">
    <property type="term" value="C:cytoplasm"/>
    <property type="evidence" value="ECO:0007669"/>
    <property type="project" value="UniProtKB-SubCell"/>
</dbReference>
<reference evidence="18" key="1">
    <citation type="submission" date="2019-04" db="EMBL/GenBank/DDBJ databases">
        <authorList>
            <consortium name="Science for Life Laboratories"/>
        </authorList>
    </citation>
    <scope>NUCLEOTIDE SEQUENCE</scope>
    <source>
        <strain evidence="18">MBLW1</strain>
    </source>
</reference>
<evidence type="ECO:0000256" key="10">
    <source>
        <dbReference type="ARBA" id="ARBA00022840"/>
    </source>
</evidence>
<dbReference type="EMBL" id="LR593887">
    <property type="protein sequence ID" value="VTS03493.1"/>
    <property type="molecule type" value="Genomic_DNA"/>
</dbReference>
<dbReference type="InterPro" id="IPR004602">
    <property type="entry name" value="UvrA"/>
</dbReference>
<dbReference type="CDD" id="cd03271">
    <property type="entry name" value="ABC_UvrA_II"/>
    <property type="match status" value="2"/>
</dbReference>
<evidence type="ECO:0000256" key="5">
    <source>
        <dbReference type="ARBA" id="ARBA00022741"/>
    </source>
</evidence>
<dbReference type="InterPro" id="IPR041102">
    <property type="entry name" value="UvrA_inter"/>
</dbReference>
<name>A0A6C2YQ39_9BACT</name>
<dbReference type="Gene3D" id="3.30.1490.20">
    <property type="entry name" value="ATP-grasp fold, A domain"/>
    <property type="match status" value="2"/>
</dbReference>
<feature type="domain" description="ABC transporter" evidence="17">
    <location>
        <begin position="1368"/>
        <end position="1630"/>
    </location>
</feature>
<dbReference type="InterPro" id="IPR017871">
    <property type="entry name" value="ABC_transporter-like_CS"/>
</dbReference>
<evidence type="ECO:0000313" key="19">
    <source>
        <dbReference type="Proteomes" id="UP000464378"/>
    </source>
</evidence>
<dbReference type="Proteomes" id="UP000464378">
    <property type="component" value="Chromosome"/>
</dbReference>
<gene>
    <name evidence="18" type="ORF">GMBLW1_08250</name>
</gene>
<feature type="domain" description="ABC transporter" evidence="17">
    <location>
        <begin position="669"/>
        <end position="1016"/>
    </location>
</feature>
<evidence type="ECO:0000256" key="3">
    <source>
        <dbReference type="ARBA" id="ARBA00022723"/>
    </source>
</evidence>
<keyword evidence="9" id="KW-0862">Zinc</keyword>
<dbReference type="Gene3D" id="1.20.1580.10">
    <property type="entry name" value="ABC transporter ATPase like domain"/>
    <property type="match status" value="4"/>
</dbReference>
<dbReference type="Gene3D" id="3.40.50.300">
    <property type="entry name" value="P-loop containing nucleotide triphosphate hydrolases"/>
    <property type="match status" value="4"/>
</dbReference>
<dbReference type="InParanoid" id="A0A6C2YQ39"/>
<dbReference type="GO" id="GO:0006289">
    <property type="term" value="P:nucleotide-excision repair"/>
    <property type="evidence" value="ECO:0007669"/>
    <property type="project" value="InterPro"/>
</dbReference>
<dbReference type="GO" id="GO:0004518">
    <property type="term" value="F:nuclease activity"/>
    <property type="evidence" value="ECO:0007669"/>
    <property type="project" value="UniProtKB-KW"/>
</dbReference>
<dbReference type="KEGG" id="tim:GMBLW1_08250"/>
<evidence type="ECO:0000256" key="16">
    <source>
        <dbReference type="ARBA" id="ARBA00042156"/>
    </source>
</evidence>
<evidence type="ECO:0000256" key="12">
    <source>
        <dbReference type="ARBA" id="ARBA00023125"/>
    </source>
</evidence>
<evidence type="ECO:0000313" key="18">
    <source>
        <dbReference type="EMBL" id="VIP03135.1"/>
    </source>
</evidence>
<keyword evidence="19" id="KW-1185">Reference proteome</keyword>
<dbReference type="GO" id="GO:0016887">
    <property type="term" value="F:ATP hydrolysis activity"/>
    <property type="evidence" value="ECO:0007669"/>
    <property type="project" value="InterPro"/>
</dbReference>
<dbReference type="Pfam" id="PF17755">
    <property type="entry name" value="UvrA_DNA-bind"/>
    <property type="match status" value="2"/>
</dbReference>
<keyword evidence="13" id="KW-0234">DNA repair</keyword>
<keyword evidence="5" id="KW-0547">Nucleotide-binding</keyword>
<dbReference type="CDD" id="cd03270">
    <property type="entry name" value="ABC_UvrA_I"/>
    <property type="match status" value="1"/>
</dbReference>
<dbReference type="NCBIfam" id="NF001503">
    <property type="entry name" value="PRK00349.1"/>
    <property type="match status" value="2"/>
</dbReference>